<sequence>MASSSYSELEDDTFIAYLFERIFFESIARLNTPGAGGTNLHPIELATKLGYISRFYAQMSLKSSTRRHGEAMNLLGLNTASGVTIYMTNHRHRLKVLPDSFAKEIRIDFSSESKLCMRIFSPALSLKDMVEIRRRFMSRVPENYREEIDYLMDMMRRNGLWDTPGQLKKNCQNVLGPAIPIQYQMKHETYVENSSAKGINISDFDLELVMTYTITKNLDDAMDELLVKLKSAGYKYIHLHDRYSDELCQRGDEYVGFYDPKSELTCQITLVGPTDTCHGGTDLRDMMQAYADIDSRVELFIFAVQRILDKHGRSRQVLSNLAVTMIAIHYLQFKSILPQLLSHQDKRANFEFYSGPVEKMLPEDTTVISDQRMLAEWPKDAPPMAETLRANIDSERYGAMA</sequence>
<organism evidence="1 2">
    <name type="scientific">Linnemannia exigua</name>
    <dbReference type="NCBI Taxonomy" id="604196"/>
    <lineage>
        <taxon>Eukaryota</taxon>
        <taxon>Fungi</taxon>
        <taxon>Fungi incertae sedis</taxon>
        <taxon>Mucoromycota</taxon>
        <taxon>Mortierellomycotina</taxon>
        <taxon>Mortierellomycetes</taxon>
        <taxon>Mortierellales</taxon>
        <taxon>Mortierellaceae</taxon>
        <taxon>Linnemannia</taxon>
    </lineage>
</organism>
<evidence type="ECO:0000313" key="2">
    <source>
        <dbReference type="Proteomes" id="UP001194580"/>
    </source>
</evidence>
<evidence type="ECO:0000313" key="1">
    <source>
        <dbReference type="EMBL" id="KAG0251985.1"/>
    </source>
</evidence>
<feature type="non-terminal residue" evidence="1">
    <location>
        <position position="1"/>
    </location>
</feature>
<comment type="caution">
    <text evidence="1">The sequence shown here is derived from an EMBL/GenBank/DDBJ whole genome shotgun (WGS) entry which is preliminary data.</text>
</comment>
<dbReference type="Gene3D" id="1.10.1410.10">
    <property type="match status" value="1"/>
</dbReference>
<gene>
    <name evidence="1" type="ORF">BGZ95_006738</name>
</gene>
<reference evidence="1" key="1">
    <citation type="journal article" date="2020" name="Fungal Divers.">
        <title>Resolving the Mortierellaceae phylogeny through synthesis of multi-gene phylogenetics and phylogenomics.</title>
        <authorList>
            <person name="Vandepol N."/>
            <person name="Liber J."/>
            <person name="Desiro A."/>
            <person name="Na H."/>
            <person name="Kennedy M."/>
            <person name="Barry K."/>
            <person name="Grigoriev I.V."/>
            <person name="Miller A.N."/>
            <person name="O'Donnell K."/>
            <person name="Stajich J.E."/>
            <person name="Bonito G."/>
        </authorList>
    </citation>
    <scope>NUCLEOTIDE SEQUENCE</scope>
    <source>
        <strain evidence="1">NRRL 28262</strain>
    </source>
</reference>
<keyword evidence="2" id="KW-1185">Reference proteome</keyword>
<proteinExistence type="predicted"/>
<dbReference type="AlphaFoldDB" id="A0AAD4H0J9"/>
<dbReference type="Proteomes" id="UP001194580">
    <property type="component" value="Unassembled WGS sequence"/>
</dbReference>
<protein>
    <submittedName>
        <fullName evidence="1">Uncharacterized protein</fullName>
    </submittedName>
</protein>
<dbReference type="EMBL" id="JAAAIL010003175">
    <property type="protein sequence ID" value="KAG0251985.1"/>
    <property type="molecule type" value="Genomic_DNA"/>
</dbReference>
<accession>A0AAD4H0J9</accession>
<name>A0AAD4H0J9_9FUNG</name>